<comment type="caution">
    <text evidence="1">The sequence shown here is derived from an EMBL/GenBank/DDBJ whole genome shotgun (WGS) entry which is preliminary data.</text>
</comment>
<protein>
    <submittedName>
        <fullName evidence="1">Uncharacterized protein</fullName>
    </submittedName>
</protein>
<reference evidence="1" key="1">
    <citation type="submission" date="2018-11" db="EMBL/GenBank/DDBJ databases">
        <authorList>
            <consortium name="Pathogen Informatics"/>
        </authorList>
    </citation>
    <scope>NUCLEOTIDE SEQUENCE</scope>
</reference>
<dbReference type="EMBL" id="CAAALY010244551">
    <property type="protein sequence ID" value="VEL32720.1"/>
    <property type="molecule type" value="Genomic_DNA"/>
</dbReference>
<gene>
    <name evidence="1" type="ORF">PXEA_LOCUS26160</name>
</gene>
<name>A0A448XB50_9PLAT</name>
<dbReference type="Proteomes" id="UP000784294">
    <property type="component" value="Unassembled WGS sequence"/>
</dbReference>
<organism evidence="1 2">
    <name type="scientific">Protopolystoma xenopodis</name>
    <dbReference type="NCBI Taxonomy" id="117903"/>
    <lineage>
        <taxon>Eukaryota</taxon>
        <taxon>Metazoa</taxon>
        <taxon>Spiralia</taxon>
        <taxon>Lophotrochozoa</taxon>
        <taxon>Platyhelminthes</taxon>
        <taxon>Monogenea</taxon>
        <taxon>Polyopisthocotylea</taxon>
        <taxon>Polystomatidea</taxon>
        <taxon>Polystomatidae</taxon>
        <taxon>Protopolystoma</taxon>
    </lineage>
</organism>
<proteinExistence type="predicted"/>
<accession>A0A448XB50</accession>
<keyword evidence="2" id="KW-1185">Reference proteome</keyword>
<evidence type="ECO:0000313" key="1">
    <source>
        <dbReference type="EMBL" id="VEL32720.1"/>
    </source>
</evidence>
<evidence type="ECO:0000313" key="2">
    <source>
        <dbReference type="Proteomes" id="UP000784294"/>
    </source>
</evidence>
<dbReference type="AlphaFoldDB" id="A0A448XB50"/>
<sequence length="341" mass="36315">MRLSVVQSLFGPVVQALSTCSRLELKTSAAPKAKNYIEKVAAPSASTIASTLASSVSSPECSRHCSQLARAQLTVRVSHCLLRTLYEFLHPSEDTNSFDAEAPETSWPLLSREALQLVDSLLQPPPQTTTVSNSSSSSLSHLEEMASYLILLARAQCTNNLIAQLMVASFSPDILFTSGPTSDSECILSACLSVEALDAGFTFGRLLAMAKSHLLETDNASQENTAGIYDTKMDSQPASDAPNASCLAKRLHHISLECTVAWESTIEHPVTLGQFPLIPALIALAITGSCTDNPCCSPSVQTDSIQASISSNELGLCLATRISALRLIGVGIHMDGFNETK</sequence>